<dbReference type="WBParaSite" id="Bm2189d.1">
    <property type="protein sequence ID" value="Bm2189d.1"/>
    <property type="gene ID" value="WBGene00222450"/>
</dbReference>
<dbReference type="InterPro" id="IPR035899">
    <property type="entry name" value="DBL_dom_sf"/>
</dbReference>
<dbReference type="InterPro" id="IPR001251">
    <property type="entry name" value="CRAL-TRIO_dom"/>
</dbReference>
<dbReference type="SUPFAM" id="SSF48065">
    <property type="entry name" value="DBL homology domain (DH-domain)"/>
    <property type="match status" value="1"/>
</dbReference>
<dbReference type="Gene3D" id="1.20.900.10">
    <property type="entry name" value="Dbl homology (DH) domain"/>
    <property type="match status" value="1"/>
</dbReference>
<evidence type="ECO:0000259" key="5">
    <source>
        <dbReference type="PROSITE" id="PS50010"/>
    </source>
</evidence>
<comment type="similarity">
    <text evidence="2">Belongs to the MCF2 family.</text>
</comment>
<dbReference type="Gene3D" id="2.30.29.30">
    <property type="entry name" value="Pleckstrin-homology domain (PH domain)/Phosphotyrosine-binding domain (PTB)"/>
    <property type="match status" value="1"/>
</dbReference>
<feature type="compositionally biased region" description="Low complexity" evidence="3">
    <location>
        <begin position="1101"/>
        <end position="1129"/>
    </location>
</feature>
<evidence type="ECO:0000313" key="9">
    <source>
        <dbReference type="WBParaSite" id="Bm2189d.1"/>
    </source>
</evidence>
<dbReference type="SUPFAM" id="SSF50729">
    <property type="entry name" value="PH domain-like"/>
    <property type="match status" value="1"/>
</dbReference>
<dbReference type="GeneID" id="6099143"/>
<dbReference type="Gene3D" id="3.40.525.10">
    <property type="entry name" value="CRAL-TRIO lipid binding domain"/>
    <property type="match status" value="1"/>
</dbReference>
<dbReference type="Gene3D" id="1.20.58.60">
    <property type="match status" value="1"/>
</dbReference>
<dbReference type="GO" id="GO:0005938">
    <property type="term" value="C:cell cortex"/>
    <property type="evidence" value="ECO:0007669"/>
    <property type="project" value="EnsemblMetazoa"/>
</dbReference>
<dbReference type="Pfam" id="PF00621">
    <property type="entry name" value="RhoGEF"/>
    <property type="match status" value="1"/>
</dbReference>
<sequence length="1234" mass="139324">MENVGSTDTASIGNKTLRLLEPPRSLWESSSGGQLSCYGSLTASTSSVCAPNIQRHKLSNTPAYEKLPKSDSAISMEAPKFHYDMDFDLRALKEALKSAEFLEESGYQSVLERSQHNQYGTGWIIHQDISEVSSDTDDDNWDGFMDVGNKRIKIKEISDILASRFAFITGARTKDGNPVLIFPDSRSQLAEVELDLLISYLLQIPPLEEEQKSYVIVIDRRMDKWSSVRLLLSYLTNSFPRPVRIVLILKPESVLQRALEVGYRGITENYKFKVVICQSSLELRRYIGPDCLTMDVGGVLKYNHLEWVQHRMDIERMKSSATVIAQSLSEFGRCLKETELPNDVETTARILEIQTAERDAIKEDFRISIRKGLSLLRHVRQMDVKPEHEQLSPTRLHNVTAIERMLIQLEETERSFDTFWMKHEKRLTQCLKLRRFEDSFRKLQSAFAKHMIHLEEHREVGDGVRKAEQLAQAHAEYCQQAMEDVDGARLLRDAGQELISSQDVELTASLLPKCDELDRMADALSGALERRSQVLRLSKDMHQQIHAANNWCHRGVELLTTIPYDCTAGNAASALTTVDKYIEEGESLKLDIFNNEPNLNKLIMLTTTETSTLLAQVAERIDDMRHLSIYRRDALQKMALREIRKPPVQIVSPEKLQCSNGDQCCTTISTTTINRNSSPTSPNKQHTNLINSNNSDVVMFFKSRIRKSKSWSAPIRQTRQIEVLHDNPQNAFICGKNAEYGGPVGNSSDSSSSGVGGATIGFDQPASLLNFAISELVNTEQSYVRELKSIVDFYIRPFEAPENEHLITSHLRDRSDILFGNIPDLLNFHSNYLLADFLAAGNSINEICRCFLNHRNKFLQLYHHYCQNKPLGEALRREQQPDGAVAKFFMECQKRAGHPLPLSAYLLKPVQRITKYQLLLKEVHRHCSDQAKPHVDEALASMLDLLAQLNTAMHQLHIAGFVGDLCQMGPLRLQNECDIYPFKKRTRRLNKPQRRHLFLFDGGLLFCKKRSQSLPYASEYYEHKLSIPTCSLGFSETSKTSSARFEVWDETKNEAYVVQPIDESARIKWIQRLYRIVGERVTHRDRLSQQHRPMRPQSWASTISTDSIRSSDTTTDGSVVDGNGNNSNGIYCSSPSSGSPTFVPIISDEDPDNNITTNDQLQTRSYSCPENSLGSLSPSPLSSSTTTTKPITTATIPSAGVLNTILAKSLTTTTATPLNTIIESSSSTELFATI</sequence>
<dbReference type="SUPFAM" id="SSF46966">
    <property type="entry name" value="Spectrin repeat"/>
    <property type="match status" value="1"/>
</dbReference>
<dbReference type="GO" id="GO:0008104">
    <property type="term" value="P:intracellular protein localization"/>
    <property type="evidence" value="ECO:0007669"/>
    <property type="project" value="EnsemblMetazoa"/>
</dbReference>
<dbReference type="PANTHER" id="PTHR22826:SF211">
    <property type="entry name" value="LD43457P"/>
    <property type="match status" value="1"/>
</dbReference>
<dbReference type="InterPro" id="IPR000219">
    <property type="entry name" value="DH_dom"/>
</dbReference>
<feature type="domain" description="DH" evidence="5">
    <location>
        <begin position="768"/>
        <end position="952"/>
    </location>
</feature>
<evidence type="ECO:0000313" key="7">
    <source>
        <dbReference type="EMBL" id="VIO88459.1"/>
    </source>
</evidence>
<feature type="compositionally biased region" description="Polar residues" evidence="3">
    <location>
        <begin position="1153"/>
        <end position="1174"/>
    </location>
</feature>
<accession>A0A5S6PGQ5</accession>
<dbReference type="PROSITE" id="PS50003">
    <property type="entry name" value="PH_DOMAIN"/>
    <property type="match status" value="1"/>
</dbReference>
<feature type="domain" description="PH" evidence="4">
    <location>
        <begin position="964"/>
        <end position="1078"/>
    </location>
</feature>
<dbReference type="InterPro" id="IPR056466">
    <property type="entry name" value="Spectrin_DBS"/>
</dbReference>
<organism evidence="7">
    <name type="scientific">Brugia malayi</name>
    <name type="common">Filarial nematode worm</name>
    <dbReference type="NCBI Taxonomy" id="6279"/>
    <lineage>
        <taxon>Eukaryota</taxon>
        <taxon>Metazoa</taxon>
        <taxon>Ecdysozoa</taxon>
        <taxon>Nematoda</taxon>
        <taxon>Chromadorea</taxon>
        <taxon>Rhabditida</taxon>
        <taxon>Spirurina</taxon>
        <taxon>Spiruromorpha</taxon>
        <taxon>Filarioidea</taxon>
        <taxon>Onchocercidae</taxon>
        <taxon>Brugia</taxon>
    </lineage>
</organism>
<dbReference type="AlphaFoldDB" id="A0A4E9EWZ8"/>
<dbReference type="EMBL" id="CAAKNF010000196">
    <property type="protein sequence ID" value="VIO88459.1"/>
    <property type="molecule type" value="Genomic_DNA"/>
</dbReference>
<dbReference type="CTD" id="6099143"/>
<dbReference type="RefSeq" id="XP_042930889.1">
    <property type="nucleotide sequence ID" value="XM_043074955.1"/>
</dbReference>
<dbReference type="InterPro" id="IPR051336">
    <property type="entry name" value="RhoGEF_Guanine_NuclExch_SF"/>
</dbReference>
<dbReference type="CDD" id="cd00170">
    <property type="entry name" value="SEC14"/>
    <property type="match status" value="1"/>
</dbReference>
<dbReference type="PROSITE" id="PS50191">
    <property type="entry name" value="CRAL_TRIO"/>
    <property type="match status" value="1"/>
</dbReference>
<dbReference type="InterPro" id="IPR055251">
    <property type="entry name" value="SOS1_NGEF_PH"/>
</dbReference>
<evidence type="ECO:0000256" key="3">
    <source>
        <dbReference type="SAM" id="MobiDB-lite"/>
    </source>
</evidence>
<feature type="compositionally biased region" description="Polar residues" evidence="3">
    <location>
        <begin position="1130"/>
        <end position="1140"/>
    </location>
</feature>
<dbReference type="PANTHER" id="PTHR22826">
    <property type="entry name" value="RHO GUANINE EXCHANGE FACTOR-RELATED"/>
    <property type="match status" value="1"/>
</dbReference>
<dbReference type="GO" id="GO:0005654">
    <property type="term" value="C:nucleoplasm"/>
    <property type="evidence" value="ECO:0007669"/>
    <property type="project" value="EnsemblMetazoa"/>
</dbReference>
<keyword evidence="1" id="KW-0344">Guanine-nucleotide releasing factor</keyword>
<dbReference type="SMART" id="SM00325">
    <property type="entry name" value="RhoGEF"/>
    <property type="match status" value="1"/>
</dbReference>
<evidence type="ECO:0000256" key="2">
    <source>
        <dbReference type="ARBA" id="ARBA00049987"/>
    </source>
</evidence>
<dbReference type="Pfam" id="PF22697">
    <property type="entry name" value="SOS1_NGEF_PH"/>
    <property type="match status" value="1"/>
</dbReference>
<dbReference type="SMART" id="SM00233">
    <property type="entry name" value="PH"/>
    <property type="match status" value="1"/>
</dbReference>
<dbReference type="Proteomes" id="UP000006672">
    <property type="component" value="Unassembled WGS sequence"/>
</dbReference>
<dbReference type="STRING" id="6279.A0A5S6PGQ5"/>
<evidence type="ECO:0000259" key="6">
    <source>
        <dbReference type="PROSITE" id="PS50191"/>
    </source>
</evidence>
<dbReference type="GO" id="GO:0005085">
    <property type="term" value="F:guanyl-nucleotide exchange factor activity"/>
    <property type="evidence" value="ECO:0007669"/>
    <property type="project" value="UniProtKB-KW"/>
</dbReference>
<dbReference type="Pfam" id="PF23289">
    <property type="entry name" value="Spectrin_5"/>
    <property type="match status" value="1"/>
</dbReference>
<protein>
    <submittedName>
        <fullName evidence="9">RhoGEF domain containing protein</fullName>
    </submittedName>
</protein>
<dbReference type="Pfam" id="PF13716">
    <property type="entry name" value="CRAL_TRIO_2"/>
    <property type="match status" value="1"/>
</dbReference>
<dbReference type="InterPro" id="IPR001849">
    <property type="entry name" value="PH_domain"/>
</dbReference>
<feature type="domain" description="CRAL-TRIO" evidence="6">
    <location>
        <begin position="156"/>
        <end position="304"/>
    </location>
</feature>
<dbReference type="PROSITE" id="PS50010">
    <property type="entry name" value="DH_2"/>
    <property type="match status" value="1"/>
</dbReference>
<evidence type="ECO:0000256" key="1">
    <source>
        <dbReference type="ARBA" id="ARBA00022658"/>
    </source>
</evidence>
<feature type="compositionally biased region" description="Low complexity" evidence="3">
    <location>
        <begin position="1175"/>
        <end position="1188"/>
    </location>
</feature>
<reference evidence="7" key="2">
    <citation type="submission" date="2019-04" db="EMBL/GenBank/DDBJ databases">
        <authorList>
            <person name="Howe K."/>
            <person name="Paulini M."/>
            <person name="Williams G."/>
        </authorList>
    </citation>
    <scope>NUCLEOTIDE SEQUENCE [LARGE SCALE GENOMIC DNA]</scope>
    <source>
        <strain evidence="7">FR3</strain>
    </source>
</reference>
<dbReference type="SUPFAM" id="SSF52087">
    <property type="entry name" value="CRAL/TRIO domain"/>
    <property type="match status" value="1"/>
</dbReference>
<accession>A0A4E9EWZ8</accession>
<dbReference type="OrthoDB" id="10004999at2759"/>
<dbReference type="InterPro" id="IPR011993">
    <property type="entry name" value="PH-like_dom_sf"/>
</dbReference>
<dbReference type="SMART" id="SM00516">
    <property type="entry name" value="SEC14"/>
    <property type="match status" value="1"/>
</dbReference>
<feature type="region of interest" description="Disordered" evidence="3">
    <location>
        <begin position="1086"/>
        <end position="1188"/>
    </location>
</feature>
<dbReference type="InterPro" id="IPR036865">
    <property type="entry name" value="CRAL-TRIO_dom_sf"/>
</dbReference>
<dbReference type="CDD" id="cd00160">
    <property type="entry name" value="RhoGEF"/>
    <property type="match status" value="1"/>
</dbReference>
<name>A0A4E9EWZ8_BRUMA</name>
<proteinExistence type="inferred from homology"/>
<evidence type="ECO:0000259" key="4">
    <source>
        <dbReference type="PROSITE" id="PS50003"/>
    </source>
</evidence>
<gene>
    <name evidence="7 9" type="primary">Bma-cgef-1</name>
    <name evidence="7" type="ORF">BM_BM2189</name>
</gene>
<reference evidence="9" key="3">
    <citation type="submission" date="2019-12" db="UniProtKB">
        <authorList>
            <consortium name="WormBaseParasite"/>
        </authorList>
    </citation>
    <scope>IDENTIFICATION</scope>
</reference>
<keyword evidence="8" id="KW-1185">Reference proteome</keyword>
<evidence type="ECO:0000313" key="8">
    <source>
        <dbReference type="Proteomes" id="UP000006672"/>
    </source>
</evidence>
<reference evidence="8" key="1">
    <citation type="journal article" date="2007" name="Science">
        <title>Draft genome of the filarial nematode parasite Brugia malayi.</title>
        <authorList>
            <person name="Ghedin E."/>
            <person name="Wang S."/>
            <person name="Spiro D."/>
            <person name="Caler E."/>
            <person name="Zhao Q."/>
            <person name="Crabtree J."/>
            <person name="Allen J.E."/>
            <person name="Delcher A.L."/>
            <person name="Guiliano D.B."/>
            <person name="Miranda-Saavedra D."/>
            <person name="Angiuoli S.V."/>
            <person name="Creasy T."/>
            <person name="Amedeo P."/>
            <person name="Haas B."/>
            <person name="El-Sayed N.M."/>
            <person name="Wortman J.R."/>
            <person name="Feldblyum T."/>
            <person name="Tallon L."/>
            <person name="Schatz M."/>
            <person name="Shumway M."/>
            <person name="Koo H."/>
            <person name="Salzberg S.L."/>
            <person name="Schobel S."/>
            <person name="Pertea M."/>
            <person name="Pop M."/>
            <person name="White O."/>
            <person name="Barton G.J."/>
            <person name="Carlow C.K."/>
            <person name="Crawford M.J."/>
            <person name="Daub J."/>
            <person name="Dimmic M.W."/>
            <person name="Estes C.F."/>
            <person name="Foster J.M."/>
            <person name="Ganatra M."/>
            <person name="Gregory W.F."/>
            <person name="Johnson N.M."/>
            <person name="Jin J."/>
            <person name="Komuniecki R."/>
            <person name="Korf I."/>
            <person name="Kumar S."/>
            <person name="Laney S."/>
            <person name="Li B.W."/>
            <person name="Li W."/>
            <person name="Lindblom T.H."/>
            <person name="Lustigman S."/>
            <person name="Ma D."/>
            <person name="Maina C.V."/>
            <person name="Martin D.M."/>
            <person name="McCarter J.P."/>
            <person name="McReynolds L."/>
            <person name="Mitreva M."/>
            <person name="Nutman T.B."/>
            <person name="Parkinson J."/>
            <person name="Peregrin-Alvarez J.M."/>
            <person name="Poole C."/>
            <person name="Ren Q."/>
            <person name="Saunders L."/>
            <person name="Sluder A.E."/>
            <person name="Smith K."/>
            <person name="Stanke M."/>
            <person name="Unnasch T.R."/>
            <person name="Ware J."/>
            <person name="Wei A.D."/>
            <person name="Weil G."/>
            <person name="Williams D.J."/>
            <person name="Zhang Y."/>
            <person name="Williams S.A."/>
            <person name="Fraser-Liggett C."/>
            <person name="Slatko B."/>
            <person name="Blaxter M.L."/>
            <person name="Scott A.L."/>
        </authorList>
    </citation>
    <scope>NUCLEOTIDE SEQUENCE</scope>
    <source>
        <strain evidence="8">FR3</strain>
    </source>
</reference>